<dbReference type="Pfam" id="PF00888">
    <property type="entry name" value="Cullin"/>
    <property type="match status" value="1"/>
</dbReference>
<evidence type="ECO:0000259" key="6">
    <source>
        <dbReference type="PROSITE" id="PS50069"/>
    </source>
</evidence>
<proteinExistence type="inferred from homology"/>
<organism evidence="7">
    <name type="scientific">Mucochytrium quahogii</name>
    <dbReference type="NCBI Taxonomy" id="96639"/>
    <lineage>
        <taxon>Eukaryota</taxon>
        <taxon>Sar</taxon>
        <taxon>Stramenopiles</taxon>
        <taxon>Bigyra</taxon>
        <taxon>Labyrinthulomycetes</taxon>
        <taxon>Thraustochytrida</taxon>
        <taxon>Thraustochytriidae</taxon>
        <taxon>Mucochytrium</taxon>
    </lineage>
</organism>
<dbReference type="GO" id="GO:0006511">
    <property type="term" value="P:ubiquitin-dependent protein catabolic process"/>
    <property type="evidence" value="ECO:0007669"/>
    <property type="project" value="InterPro"/>
</dbReference>
<dbReference type="InterPro" id="IPR019559">
    <property type="entry name" value="Cullin_neddylation_domain"/>
</dbReference>
<evidence type="ECO:0000256" key="3">
    <source>
        <dbReference type="ARBA" id="ARBA00022843"/>
    </source>
</evidence>
<dbReference type="AlphaFoldDB" id="A0A7S2REX7"/>
<reference evidence="7" key="1">
    <citation type="submission" date="2021-01" db="EMBL/GenBank/DDBJ databases">
        <authorList>
            <person name="Corre E."/>
            <person name="Pelletier E."/>
            <person name="Niang G."/>
            <person name="Scheremetjew M."/>
            <person name="Finn R."/>
            <person name="Kale V."/>
            <person name="Holt S."/>
            <person name="Cochrane G."/>
            <person name="Meng A."/>
            <person name="Brown T."/>
            <person name="Cohen L."/>
        </authorList>
    </citation>
    <scope>NUCLEOTIDE SEQUENCE</scope>
    <source>
        <strain evidence="7">NY070348D</strain>
    </source>
</reference>
<dbReference type="GO" id="GO:0031625">
    <property type="term" value="F:ubiquitin protein ligase binding"/>
    <property type="evidence" value="ECO:0007669"/>
    <property type="project" value="InterPro"/>
</dbReference>
<protein>
    <recommendedName>
        <fullName evidence="6">Cullin family profile domain-containing protein</fullName>
    </recommendedName>
</protein>
<feature type="domain" description="Cullin family profile" evidence="6">
    <location>
        <begin position="390"/>
        <end position="643"/>
    </location>
</feature>
<dbReference type="InterPro" id="IPR036390">
    <property type="entry name" value="WH_DNA-bd_sf"/>
</dbReference>
<dbReference type="Gene3D" id="1.10.10.10">
    <property type="entry name" value="Winged helix-like DNA-binding domain superfamily/Winged helix DNA-binding domain"/>
    <property type="match status" value="1"/>
</dbReference>
<comment type="similarity">
    <text evidence="1 4 5">Belongs to the cullin family.</text>
</comment>
<dbReference type="Gene3D" id="3.30.230.130">
    <property type="entry name" value="Cullin, Chain C, Domain 2"/>
    <property type="match status" value="1"/>
</dbReference>
<dbReference type="SMART" id="SM00182">
    <property type="entry name" value="CULLIN"/>
    <property type="match status" value="1"/>
</dbReference>
<dbReference type="InterPro" id="IPR016159">
    <property type="entry name" value="Cullin_repeat-like_dom_sf"/>
</dbReference>
<keyword evidence="2" id="KW-1017">Isopeptide bond</keyword>
<accession>A0A7S2REX7</accession>
<dbReference type="PROSITE" id="PS50069">
    <property type="entry name" value="CULLIN_2"/>
    <property type="match status" value="1"/>
</dbReference>
<dbReference type="Pfam" id="PF26557">
    <property type="entry name" value="Cullin_AB"/>
    <property type="match status" value="1"/>
</dbReference>
<dbReference type="Pfam" id="PF10557">
    <property type="entry name" value="Cullin_Nedd8"/>
    <property type="match status" value="1"/>
</dbReference>
<evidence type="ECO:0000256" key="2">
    <source>
        <dbReference type="ARBA" id="ARBA00022499"/>
    </source>
</evidence>
<keyword evidence="3" id="KW-0832">Ubl conjugation</keyword>
<gene>
    <name evidence="7" type="ORF">QSP1433_LOCUS2736</name>
</gene>
<dbReference type="InterPro" id="IPR036317">
    <property type="entry name" value="Cullin_homology_sf"/>
</dbReference>
<dbReference type="PROSITE" id="PS01256">
    <property type="entry name" value="CULLIN_1"/>
    <property type="match status" value="1"/>
</dbReference>
<dbReference type="FunFam" id="1.20.1310.10:FF:000002">
    <property type="entry name" value="cullin-3 isoform X1"/>
    <property type="match status" value="1"/>
</dbReference>
<dbReference type="InterPro" id="IPR001373">
    <property type="entry name" value="Cullin_N"/>
</dbReference>
<dbReference type="Gene3D" id="1.20.1310.10">
    <property type="entry name" value="Cullin Repeats"/>
    <property type="match status" value="4"/>
</dbReference>
<dbReference type="InterPro" id="IPR016157">
    <property type="entry name" value="Cullin_CS"/>
</dbReference>
<dbReference type="PANTHER" id="PTHR11932">
    <property type="entry name" value="CULLIN"/>
    <property type="match status" value="1"/>
</dbReference>
<dbReference type="FunFam" id="1.10.10.10:FF:000014">
    <property type="entry name" value="Cullin 1"/>
    <property type="match status" value="1"/>
</dbReference>
<evidence type="ECO:0000256" key="4">
    <source>
        <dbReference type="PROSITE-ProRule" id="PRU00330"/>
    </source>
</evidence>
<dbReference type="GO" id="GO:0031461">
    <property type="term" value="C:cullin-RING ubiquitin ligase complex"/>
    <property type="evidence" value="ECO:0007669"/>
    <property type="project" value="InterPro"/>
</dbReference>
<dbReference type="InterPro" id="IPR036388">
    <property type="entry name" value="WH-like_DNA-bd_sf"/>
</dbReference>
<dbReference type="SUPFAM" id="SSF74788">
    <property type="entry name" value="Cullin repeat-like"/>
    <property type="match status" value="1"/>
</dbReference>
<dbReference type="EMBL" id="HBHK01004568">
    <property type="protein sequence ID" value="CAD9669209.1"/>
    <property type="molecule type" value="Transcribed_RNA"/>
</dbReference>
<dbReference type="InterPro" id="IPR045093">
    <property type="entry name" value="Cullin"/>
</dbReference>
<dbReference type="SMART" id="SM00884">
    <property type="entry name" value="Cullin_Nedd8"/>
    <property type="match status" value="1"/>
</dbReference>
<evidence type="ECO:0000256" key="5">
    <source>
        <dbReference type="RuleBase" id="RU003829"/>
    </source>
</evidence>
<dbReference type="SUPFAM" id="SSF75632">
    <property type="entry name" value="Cullin homology domain"/>
    <property type="match status" value="1"/>
</dbReference>
<evidence type="ECO:0000313" key="7">
    <source>
        <dbReference type="EMBL" id="CAD9669209.1"/>
    </source>
</evidence>
<evidence type="ECO:0000256" key="1">
    <source>
        <dbReference type="ARBA" id="ARBA00006019"/>
    </source>
</evidence>
<dbReference type="FunFam" id="1.20.1310.10:FF:000001">
    <property type="entry name" value="Cullin 3"/>
    <property type="match status" value="1"/>
</dbReference>
<sequence length="766" mass="88696">MGDNRVISLEDGWKVIQGVLDDLFAILESPDKHKTAFSGDEGKMLFSQAYTKCYNMCTQRTPDNYSDELYDRHGKTIENYLKANVSKALKEKRDEYLLKEMVTRWDQHVIMDKWMRKFFMYLDRYYVKHHSIPTLHEAGLEKFRTIVFDQVCSDFVTAILGQINKEREGEVVDRDLLKKSVAVFGNMSEKLRIYVEMLETPLLSNTEAYYKNKSQQWIDEDTLPVYLCKAEDALNTERERVDNYLETNTKSKLEGVIVKTLLYEHETDLLEKEGSGCRNLLQDEKKDDIARLFRLFSSVDGGLVPIAKILREHITKMGEEIVNKRETSMEKAASAKERDALDPAFIQSLLELHEKYLSLVQEQFQGHSLFQKALKEAFEVFVNHDVGKTSNAELISSFCDRVLKTGGAKLSDTQIESYLERSVQLFSYISDKDMFSEIYRNQLAKRLLMGRSASDDAERSMIAKLKLRCGAQFTAKIEGMVKDLLTGDEFKKKFKEYIRNEGPNLENTMKKEGKSIVISANASGDCVNLGGVDFSVDVLTTGHWPTYKQIEIALPQELTTCMEIYKMFYDIRTSHRCLKWVHSHGNAVVKATYKRPYDLQLTTLQAVTLLTFNGVSDWLSFTQIIERLNLEEEVAKRVMHSLSCAKHKVLVKDPQTKGISRNDKFMINEKFQSPMRKIRIPMASLDESHNQKRVQEDRSNAIEAAIVRIMKARKHMPHHQLVAEVLQQLHFFKPNPRVVKRRIEHLIDREYLERDAEQSNCYKYLA</sequence>
<dbReference type="SUPFAM" id="SSF46785">
    <property type="entry name" value="Winged helix' DNA-binding domain"/>
    <property type="match status" value="1"/>
</dbReference>
<dbReference type="InterPro" id="IPR059120">
    <property type="entry name" value="Cullin-like_AB"/>
</dbReference>
<dbReference type="InterPro" id="IPR016158">
    <property type="entry name" value="Cullin_homology"/>
</dbReference>
<name>A0A7S2REX7_9STRA</name>